<dbReference type="InterPro" id="IPR000477">
    <property type="entry name" value="RT_dom"/>
</dbReference>
<dbReference type="Gene3D" id="2.40.70.10">
    <property type="entry name" value="Acid Proteases"/>
    <property type="match status" value="1"/>
</dbReference>
<feature type="domain" description="Reverse transcriptase" evidence="1">
    <location>
        <begin position="285"/>
        <end position="369"/>
    </location>
</feature>
<dbReference type="SUPFAM" id="SSF56672">
    <property type="entry name" value="DNA/RNA polymerases"/>
    <property type="match status" value="1"/>
</dbReference>
<dbReference type="InterPro" id="IPR043502">
    <property type="entry name" value="DNA/RNA_pol_sf"/>
</dbReference>
<dbReference type="CDD" id="cd01647">
    <property type="entry name" value="RT_LTR"/>
    <property type="match status" value="1"/>
</dbReference>
<sequence length="454" mass="52049">MVKYKDSSCPTISVQIGDSFVERALLDLGASVNLFPCSIYKQLGLGELQATTITLSLAYRSIKVPKGVVENVLVQVEKFYYQVDFVVLDIEPLKNGVNFVPIILGRPFLATTNALINCQNRLMQLSFGNMTMEMNVFNLCKQPMNHDDVEDEEACLIEALVQKHIENLMKENIDEFFSTTNKKECVEVATKWKEKCTIKSLNNVDNDEESKKEEVEVNKPELKPLPHGLKYVYLEENEEKPVVISDTLIKEQEIKLLKVLKENKRAIAKHPLRMFFPEDERLNLWFLGVKEGYFQIAIALEDQEKTTFTCPFSTYAYKRMSFGLCNASATFQRCMLSIFSDMVERIMEVFMDDLTVYGKTFDDYPAKIELISKLSSPTTVKEDAEFIWTKACQEAFERLKSLLTTVPIVRPPNWSLPFELMCDASDYIVRVVLGQRENGKPYVVYYASKTLNDA</sequence>
<dbReference type="Proteomes" id="UP000288805">
    <property type="component" value="Unassembled WGS sequence"/>
</dbReference>
<evidence type="ECO:0000259" key="1">
    <source>
        <dbReference type="Pfam" id="PF00078"/>
    </source>
</evidence>
<dbReference type="AlphaFoldDB" id="A0A438CVL9"/>
<reference evidence="3 4" key="1">
    <citation type="journal article" date="2018" name="PLoS Genet.">
        <title>Population sequencing reveals clonal diversity and ancestral inbreeding in the grapevine cultivar Chardonnay.</title>
        <authorList>
            <person name="Roach M.J."/>
            <person name="Johnson D.L."/>
            <person name="Bohlmann J."/>
            <person name="van Vuuren H.J."/>
            <person name="Jones S.J."/>
            <person name="Pretorius I.S."/>
            <person name="Schmidt S.A."/>
            <person name="Borneman A.R."/>
        </authorList>
    </citation>
    <scope>NUCLEOTIDE SEQUENCE [LARGE SCALE GENOMIC DNA]</scope>
    <source>
        <strain evidence="4">cv. Chardonnay</strain>
        <tissue evidence="3">Leaf</tissue>
    </source>
</reference>
<organism evidence="3 4">
    <name type="scientific">Vitis vinifera</name>
    <name type="common">Grape</name>
    <dbReference type="NCBI Taxonomy" id="29760"/>
    <lineage>
        <taxon>Eukaryota</taxon>
        <taxon>Viridiplantae</taxon>
        <taxon>Streptophyta</taxon>
        <taxon>Embryophyta</taxon>
        <taxon>Tracheophyta</taxon>
        <taxon>Spermatophyta</taxon>
        <taxon>Magnoliopsida</taxon>
        <taxon>eudicotyledons</taxon>
        <taxon>Gunneridae</taxon>
        <taxon>Pentapetalae</taxon>
        <taxon>rosids</taxon>
        <taxon>Vitales</taxon>
        <taxon>Vitaceae</taxon>
        <taxon>Viteae</taxon>
        <taxon>Vitis</taxon>
    </lineage>
</organism>
<protein>
    <recommendedName>
        <fullName evidence="5">Retrovirus-related Pol polyprotein from transposon 17.6</fullName>
    </recommendedName>
</protein>
<dbReference type="InterPro" id="IPR041577">
    <property type="entry name" value="RT_RNaseH_2"/>
</dbReference>
<evidence type="ECO:0000259" key="2">
    <source>
        <dbReference type="Pfam" id="PF17919"/>
    </source>
</evidence>
<dbReference type="PANTHER" id="PTHR33067">
    <property type="entry name" value="RNA-DIRECTED DNA POLYMERASE-RELATED"/>
    <property type="match status" value="1"/>
</dbReference>
<dbReference type="CDD" id="cd00303">
    <property type="entry name" value="retropepsin_like"/>
    <property type="match status" value="1"/>
</dbReference>
<dbReference type="SUPFAM" id="SSF50630">
    <property type="entry name" value="Acid proteases"/>
    <property type="match status" value="1"/>
</dbReference>
<evidence type="ECO:0000313" key="4">
    <source>
        <dbReference type="Proteomes" id="UP000288805"/>
    </source>
</evidence>
<name>A0A438CVL9_VITVI</name>
<dbReference type="Pfam" id="PF00078">
    <property type="entry name" value="RVT_1"/>
    <property type="match status" value="1"/>
</dbReference>
<dbReference type="Gene3D" id="3.30.70.270">
    <property type="match status" value="1"/>
</dbReference>
<dbReference type="InterPro" id="IPR043128">
    <property type="entry name" value="Rev_trsase/Diguanyl_cyclase"/>
</dbReference>
<dbReference type="EMBL" id="QGNW01001961">
    <property type="protein sequence ID" value="RVW27244.1"/>
    <property type="molecule type" value="Genomic_DNA"/>
</dbReference>
<comment type="caution">
    <text evidence="3">The sequence shown here is derived from an EMBL/GenBank/DDBJ whole genome shotgun (WGS) entry which is preliminary data.</text>
</comment>
<proteinExistence type="predicted"/>
<evidence type="ECO:0000313" key="3">
    <source>
        <dbReference type="EMBL" id="RVW27244.1"/>
    </source>
</evidence>
<gene>
    <name evidence="3" type="ORF">CK203_107141</name>
</gene>
<dbReference type="Gene3D" id="3.10.10.10">
    <property type="entry name" value="HIV Type 1 Reverse Transcriptase, subunit A, domain 1"/>
    <property type="match status" value="1"/>
</dbReference>
<evidence type="ECO:0008006" key="5">
    <source>
        <dbReference type="Google" id="ProtNLM"/>
    </source>
</evidence>
<dbReference type="InterPro" id="IPR021109">
    <property type="entry name" value="Peptidase_aspartic_dom_sf"/>
</dbReference>
<feature type="domain" description="Reverse transcriptase/retrotransposon-derived protein RNase H-like" evidence="2">
    <location>
        <begin position="388"/>
        <end position="454"/>
    </location>
</feature>
<dbReference type="Pfam" id="PF17919">
    <property type="entry name" value="RT_RNaseH_2"/>
    <property type="match status" value="1"/>
</dbReference>
<accession>A0A438CVL9</accession>
<dbReference type="PANTHER" id="PTHR33067:SF32">
    <property type="entry name" value="ASPARTIC PEPTIDASE DDI1-TYPE DOMAIN-CONTAINING PROTEIN"/>
    <property type="match status" value="1"/>
</dbReference>